<sequence>MLSIVAIGLRVAMLVCSVVVLGLSAALGKEQVNGPVPPETGFSSFAGGFALIACLVGVAGLWVTAIPGLITMVLDGISAVIYLVAGIVLTSALKSISSCTSDDGDAPDQRSENRVTNFGCTVNDLMGSQKCIEWASQFQGKPNPTVSRCQRAVTDYSFEYIGFMLCVGMVFLGYVLARRGGSRPTVAAQ</sequence>
<keyword evidence="9" id="KW-1185">Reference proteome</keyword>
<keyword evidence="4 5" id="KW-0472">Membrane</keyword>
<gene>
    <name evidence="8" type="ORF">PG996_002583</name>
</gene>
<organism evidence="8 9">
    <name type="scientific">Apiospora saccharicola</name>
    <dbReference type="NCBI Taxonomy" id="335842"/>
    <lineage>
        <taxon>Eukaryota</taxon>
        <taxon>Fungi</taxon>
        <taxon>Dikarya</taxon>
        <taxon>Ascomycota</taxon>
        <taxon>Pezizomycotina</taxon>
        <taxon>Sordariomycetes</taxon>
        <taxon>Xylariomycetidae</taxon>
        <taxon>Amphisphaeriales</taxon>
        <taxon>Apiosporaceae</taxon>
        <taxon>Apiospora</taxon>
    </lineage>
</organism>
<protein>
    <recommendedName>
        <fullName evidence="7">MARVEL domain-containing protein</fullName>
    </recommendedName>
</protein>
<keyword evidence="3 5" id="KW-1133">Transmembrane helix</keyword>
<dbReference type="InterPro" id="IPR008253">
    <property type="entry name" value="Marvel"/>
</dbReference>
<comment type="caution">
    <text evidence="8">The sequence shown here is derived from an EMBL/GenBank/DDBJ whole genome shotgun (WGS) entry which is preliminary data.</text>
</comment>
<feature type="transmembrane region" description="Helical" evidence="5">
    <location>
        <begin position="44"/>
        <end position="65"/>
    </location>
</feature>
<feature type="domain" description="MARVEL" evidence="7">
    <location>
        <begin position="6"/>
        <end position="171"/>
    </location>
</feature>
<evidence type="ECO:0000259" key="7">
    <source>
        <dbReference type="Pfam" id="PF01284"/>
    </source>
</evidence>
<feature type="non-terminal residue" evidence="8">
    <location>
        <position position="189"/>
    </location>
</feature>
<feature type="transmembrane region" description="Helical" evidence="5">
    <location>
        <begin position="72"/>
        <end position="93"/>
    </location>
</feature>
<dbReference type="EMBL" id="JAQQWM010000001">
    <property type="protein sequence ID" value="KAK8083802.1"/>
    <property type="molecule type" value="Genomic_DNA"/>
</dbReference>
<name>A0ABR1WJX7_9PEZI</name>
<feature type="transmembrane region" description="Helical" evidence="5">
    <location>
        <begin position="160"/>
        <end position="177"/>
    </location>
</feature>
<proteinExistence type="predicted"/>
<evidence type="ECO:0000313" key="9">
    <source>
        <dbReference type="Proteomes" id="UP001446871"/>
    </source>
</evidence>
<dbReference type="Proteomes" id="UP001446871">
    <property type="component" value="Unassembled WGS sequence"/>
</dbReference>
<dbReference type="Pfam" id="PF01284">
    <property type="entry name" value="MARVEL"/>
    <property type="match status" value="1"/>
</dbReference>
<dbReference type="PANTHER" id="PTHR28165">
    <property type="entry name" value="NON-CLASSICAL EXPORT PROTEIN 2-RELATED"/>
    <property type="match status" value="1"/>
</dbReference>
<comment type="subcellular location">
    <subcellularLocation>
        <location evidence="1">Membrane</location>
        <topology evidence="1">Multi-pass membrane protein</topology>
    </subcellularLocation>
</comment>
<keyword evidence="6" id="KW-0732">Signal</keyword>
<feature type="signal peptide" evidence="6">
    <location>
        <begin position="1"/>
        <end position="28"/>
    </location>
</feature>
<evidence type="ECO:0000256" key="2">
    <source>
        <dbReference type="ARBA" id="ARBA00022692"/>
    </source>
</evidence>
<evidence type="ECO:0000313" key="8">
    <source>
        <dbReference type="EMBL" id="KAK8083802.1"/>
    </source>
</evidence>
<evidence type="ECO:0000256" key="4">
    <source>
        <dbReference type="ARBA" id="ARBA00023136"/>
    </source>
</evidence>
<feature type="chain" id="PRO_5047089474" description="MARVEL domain-containing protein" evidence="6">
    <location>
        <begin position="29"/>
        <end position="189"/>
    </location>
</feature>
<reference evidence="8 9" key="1">
    <citation type="submission" date="2023-01" db="EMBL/GenBank/DDBJ databases">
        <title>Analysis of 21 Apiospora genomes using comparative genomics revels a genus with tremendous synthesis potential of carbohydrate active enzymes and secondary metabolites.</title>
        <authorList>
            <person name="Sorensen T."/>
        </authorList>
    </citation>
    <scope>NUCLEOTIDE SEQUENCE [LARGE SCALE GENOMIC DNA]</scope>
    <source>
        <strain evidence="8 9">CBS 83171</strain>
    </source>
</reference>
<evidence type="ECO:0000256" key="5">
    <source>
        <dbReference type="SAM" id="Phobius"/>
    </source>
</evidence>
<evidence type="ECO:0000256" key="1">
    <source>
        <dbReference type="ARBA" id="ARBA00004141"/>
    </source>
</evidence>
<evidence type="ECO:0000256" key="3">
    <source>
        <dbReference type="ARBA" id="ARBA00022989"/>
    </source>
</evidence>
<accession>A0ABR1WJX7</accession>
<dbReference type="InterPro" id="IPR052649">
    <property type="entry name" value="NCE102-like"/>
</dbReference>
<keyword evidence="2 5" id="KW-0812">Transmembrane</keyword>
<dbReference type="PANTHER" id="PTHR28165:SF2">
    <property type="entry name" value="MARVEL DOMAIN-CONTAINING PROTEIN"/>
    <property type="match status" value="1"/>
</dbReference>
<evidence type="ECO:0000256" key="6">
    <source>
        <dbReference type="SAM" id="SignalP"/>
    </source>
</evidence>